<reference evidence="1" key="1">
    <citation type="submission" date="2014-09" db="EMBL/GenBank/DDBJ databases">
        <authorList>
            <person name="Magalhaes I.L.F."/>
            <person name="Oliveira U."/>
            <person name="Santos F.R."/>
            <person name="Vidigal T.H.D.A."/>
            <person name="Brescovit A.D."/>
            <person name="Santos A.J."/>
        </authorList>
    </citation>
    <scope>NUCLEOTIDE SEQUENCE</scope>
    <source>
        <tissue evidence="1">Shoot tissue taken approximately 20 cm above the soil surface</tissue>
    </source>
</reference>
<evidence type="ECO:0000313" key="1">
    <source>
        <dbReference type="EMBL" id="JAD80189.1"/>
    </source>
</evidence>
<accession>A0A0A9CV49</accession>
<protein>
    <submittedName>
        <fullName evidence="1">Uncharacterized protein</fullName>
    </submittedName>
</protein>
<dbReference type="AlphaFoldDB" id="A0A0A9CV49"/>
<dbReference type="EMBL" id="GBRH01217706">
    <property type="protein sequence ID" value="JAD80189.1"/>
    <property type="molecule type" value="Transcribed_RNA"/>
</dbReference>
<sequence length="68" mass="8178">MKIFHATTVYLFIRQTVMPKIVFLENMQYTYFIKKTRSTTLQQPLHQLGRNAAARQYEMLLLVIKRMI</sequence>
<organism evidence="1">
    <name type="scientific">Arundo donax</name>
    <name type="common">Giant reed</name>
    <name type="synonym">Donax arundinaceus</name>
    <dbReference type="NCBI Taxonomy" id="35708"/>
    <lineage>
        <taxon>Eukaryota</taxon>
        <taxon>Viridiplantae</taxon>
        <taxon>Streptophyta</taxon>
        <taxon>Embryophyta</taxon>
        <taxon>Tracheophyta</taxon>
        <taxon>Spermatophyta</taxon>
        <taxon>Magnoliopsida</taxon>
        <taxon>Liliopsida</taxon>
        <taxon>Poales</taxon>
        <taxon>Poaceae</taxon>
        <taxon>PACMAD clade</taxon>
        <taxon>Arundinoideae</taxon>
        <taxon>Arundineae</taxon>
        <taxon>Arundo</taxon>
    </lineage>
</organism>
<proteinExistence type="predicted"/>
<reference evidence="1" key="2">
    <citation type="journal article" date="2015" name="Data Brief">
        <title>Shoot transcriptome of the giant reed, Arundo donax.</title>
        <authorList>
            <person name="Barrero R.A."/>
            <person name="Guerrero F.D."/>
            <person name="Moolhuijzen P."/>
            <person name="Goolsby J.A."/>
            <person name="Tidwell J."/>
            <person name="Bellgard S.E."/>
            <person name="Bellgard M.I."/>
        </authorList>
    </citation>
    <scope>NUCLEOTIDE SEQUENCE</scope>
    <source>
        <tissue evidence="1">Shoot tissue taken approximately 20 cm above the soil surface</tissue>
    </source>
</reference>
<name>A0A0A9CV49_ARUDO</name>